<comment type="caution">
    <text evidence="1">The sequence shown here is derived from an EMBL/GenBank/DDBJ whole genome shotgun (WGS) entry which is preliminary data.</text>
</comment>
<dbReference type="Pfam" id="PF08863">
    <property type="entry name" value="YolD"/>
    <property type="match status" value="1"/>
</dbReference>
<organism evidence="1 2">
    <name type="scientific">Gracilibacillus thailandensis</name>
    <dbReference type="NCBI Taxonomy" id="563735"/>
    <lineage>
        <taxon>Bacteria</taxon>
        <taxon>Bacillati</taxon>
        <taxon>Bacillota</taxon>
        <taxon>Bacilli</taxon>
        <taxon>Bacillales</taxon>
        <taxon>Bacillaceae</taxon>
        <taxon>Gracilibacillus</taxon>
    </lineage>
</organism>
<keyword evidence="2" id="KW-1185">Reference proteome</keyword>
<name>A0A6N7R0L8_9BACI</name>
<evidence type="ECO:0000313" key="2">
    <source>
        <dbReference type="Proteomes" id="UP000435187"/>
    </source>
</evidence>
<dbReference type="InterPro" id="IPR014962">
    <property type="entry name" value="YolD"/>
</dbReference>
<proteinExistence type="predicted"/>
<dbReference type="Proteomes" id="UP000435187">
    <property type="component" value="Unassembled WGS sequence"/>
</dbReference>
<protein>
    <recommendedName>
        <fullName evidence="3">YolD-like family protein</fullName>
    </recommendedName>
</protein>
<dbReference type="PANTHER" id="PTHR40051">
    <property type="entry name" value="IG HYPOTHETICAL 15966"/>
    <property type="match status" value="1"/>
</dbReference>
<gene>
    <name evidence="1" type="ORF">GH885_09530</name>
</gene>
<accession>A0A6N7R0L8</accession>
<dbReference type="AlphaFoldDB" id="A0A6N7R0L8"/>
<sequence length="121" mass="14048">MFAYNNTEVICLVHDRGKIKWASLMLPEHVEMLQDFFADEPLKEKPILDEDYVNEMELTLQQAIHAQQKITLNYYQNSSFKSAIGHIIKMDPIARKLTIQEGALQRKVPIENIVAIELLHE</sequence>
<dbReference type="PANTHER" id="PTHR40051:SF1">
    <property type="entry name" value="YOLD-LIKE FAMILY PROTEIN"/>
    <property type="match status" value="1"/>
</dbReference>
<evidence type="ECO:0008006" key="3">
    <source>
        <dbReference type="Google" id="ProtNLM"/>
    </source>
</evidence>
<reference evidence="1 2" key="1">
    <citation type="submission" date="2019-10" db="EMBL/GenBank/DDBJ databases">
        <title>Gracilibacillus salitolerans sp. nov., a moderate halophile isolated from a saline soil in northwest China.</title>
        <authorList>
            <person name="Gan L."/>
        </authorList>
    </citation>
    <scope>NUCLEOTIDE SEQUENCE [LARGE SCALE GENOMIC DNA]</scope>
    <source>
        <strain evidence="1 2">TP2-8</strain>
    </source>
</reference>
<evidence type="ECO:0000313" key="1">
    <source>
        <dbReference type="EMBL" id="MRI66590.1"/>
    </source>
</evidence>
<dbReference type="EMBL" id="WJEE01000017">
    <property type="protein sequence ID" value="MRI66590.1"/>
    <property type="molecule type" value="Genomic_DNA"/>
</dbReference>